<dbReference type="Proteomes" id="UP000713985">
    <property type="component" value="Unassembled WGS sequence"/>
</dbReference>
<organism evidence="1 2">
    <name type="scientific">Pseudomonas helleri</name>
    <dbReference type="NCBI Taxonomy" id="1608996"/>
    <lineage>
        <taxon>Bacteria</taxon>
        <taxon>Pseudomonadati</taxon>
        <taxon>Pseudomonadota</taxon>
        <taxon>Gammaproteobacteria</taxon>
        <taxon>Pseudomonadales</taxon>
        <taxon>Pseudomonadaceae</taxon>
        <taxon>Pseudomonas</taxon>
    </lineage>
</organism>
<dbReference type="Pfam" id="PF04837">
    <property type="entry name" value="MbeB_N"/>
    <property type="match status" value="1"/>
</dbReference>
<evidence type="ECO:0008006" key="3">
    <source>
        <dbReference type="Google" id="ProtNLM"/>
    </source>
</evidence>
<dbReference type="RefSeq" id="WP_153427793.1">
    <property type="nucleotide sequence ID" value="NZ_WIWP01000169.1"/>
</dbReference>
<evidence type="ECO:0000313" key="2">
    <source>
        <dbReference type="Proteomes" id="UP000713985"/>
    </source>
</evidence>
<proteinExistence type="predicted"/>
<comment type="caution">
    <text evidence="1">The sequence shown here is derived from an EMBL/GenBank/DDBJ whole genome shotgun (WGS) entry which is preliminary data.</text>
</comment>
<reference evidence="1 2" key="1">
    <citation type="submission" date="2019-10" db="EMBL/GenBank/DDBJ databases">
        <title>Evaluation of single-gene subtyping targets for Pseudomonas.</title>
        <authorList>
            <person name="Reichler S.J."/>
            <person name="Orsi R.H."/>
            <person name="Wiedmann M."/>
            <person name="Martin N.H."/>
            <person name="Murphy S.I."/>
        </authorList>
    </citation>
    <scope>NUCLEOTIDE SEQUENCE [LARGE SCALE GENOMIC DNA]</scope>
    <source>
        <strain evidence="1 2">FSL R10-0802</strain>
    </source>
</reference>
<feature type="non-terminal residue" evidence="1">
    <location>
        <position position="1"/>
    </location>
</feature>
<gene>
    <name evidence="1" type="ORF">GHN94_24005</name>
</gene>
<accession>A0ABW9PNX7</accession>
<sequence>TYASRGPSMSGISDLARSFEEKSKQQASAIETGVTNAYKQHEQTLLAALRSSEQSLSAAIQAREKALEAILSTTEANTRALVLSGWKWLAGSLLAVILAASGALWWTGQTVAENFQIIEQQKATMARAQALGMDFHRDENGQFIVLPKGMKAVSGWTFENGSREAVKLEK</sequence>
<evidence type="ECO:0000313" key="1">
    <source>
        <dbReference type="EMBL" id="MQT28857.1"/>
    </source>
</evidence>
<keyword evidence="2" id="KW-1185">Reference proteome</keyword>
<name>A0ABW9PNX7_9PSED</name>
<protein>
    <recommendedName>
        <fullName evidence="3">Mobilization protein</fullName>
    </recommendedName>
</protein>
<dbReference type="InterPro" id="IPR006922">
    <property type="entry name" value="MbeB-like"/>
</dbReference>
<dbReference type="EMBL" id="WIWP01000169">
    <property type="protein sequence ID" value="MQT28857.1"/>
    <property type="molecule type" value="Genomic_DNA"/>
</dbReference>